<gene>
    <name evidence="1" type="ORF">BN1180_04668</name>
</gene>
<dbReference type="AlphaFoldDB" id="A0AAN2TUJ6"/>
<evidence type="ECO:0000313" key="1">
    <source>
        <dbReference type="EMBL" id="CEG34465.1"/>
    </source>
</evidence>
<evidence type="ECO:0000313" key="2">
    <source>
        <dbReference type="Proteomes" id="UP000182110"/>
    </source>
</evidence>
<sequence>MSILPEKLDQVLGEDIYKREDKSKVNEALNSLEVDVSVTFREFYYYYAGPFWEEFVPFELLDIVDEENNIESYTFISREERGFTKKYLILRRNFSKCCISP</sequence>
<dbReference type="Proteomes" id="UP000182110">
    <property type="component" value="Unassembled WGS sequence"/>
</dbReference>
<protein>
    <submittedName>
        <fullName evidence="1">Uncharacterized protein</fullName>
    </submittedName>
</protein>
<proteinExistence type="predicted"/>
<comment type="caution">
    <text evidence="1">The sequence shown here is derived from an EMBL/GenBank/DDBJ whole genome shotgun (WGS) entry which is preliminary data.</text>
</comment>
<accession>A0AAN2TUJ6</accession>
<dbReference type="EMBL" id="CCXW01000001">
    <property type="protein sequence ID" value="CEG34465.1"/>
    <property type="molecule type" value="Genomic_DNA"/>
</dbReference>
<organism evidence="1 2">
    <name type="scientific">Peribacillus simplex</name>
    <dbReference type="NCBI Taxonomy" id="1478"/>
    <lineage>
        <taxon>Bacteria</taxon>
        <taxon>Bacillati</taxon>
        <taxon>Bacillota</taxon>
        <taxon>Bacilli</taxon>
        <taxon>Bacillales</taxon>
        <taxon>Bacillaceae</taxon>
        <taxon>Peribacillus</taxon>
    </lineage>
</organism>
<reference evidence="1 2" key="1">
    <citation type="journal article" date="2014" name="Genome Announc.">
        <title>Genome Sequence of Bacillus simplex Strain P558, Isolated from a Human Fecal Sample.</title>
        <authorList>
            <person name="Croce O."/>
            <person name="Hugon P."/>
            <person name="Lagier J.C."/>
            <person name="Bibi F."/>
            <person name="Robert C."/>
            <person name="Azhar E.I."/>
            <person name="Raoult D."/>
            <person name="Fournier P.E."/>
        </authorList>
    </citation>
    <scope>NUCLEOTIDE SEQUENCE [LARGE SCALE GENOMIC DNA]</scope>
    <source>
        <strain evidence="1 2">P558</strain>
    </source>
</reference>
<name>A0AAN2TUJ6_9BACI</name>
<keyword evidence="2" id="KW-1185">Reference proteome</keyword>